<evidence type="ECO:0000259" key="1">
    <source>
        <dbReference type="Pfam" id="PF11127"/>
    </source>
</evidence>
<evidence type="ECO:0000313" key="2">
    <source>
        <dbReference type="EMBL" id="EJN56843.1"/>
    </source>
</evidence>
<proteinExistence type="predicted"/>
<dbReference type="Pfam" id="PF11127">
    <property type="entry name" value="YgaP-like_TM"/>
    <property type="match status" value="1"/>
</dbReference>
<dbReference type="Proteomes" id="UP000007813">
    <property type="component" value="Unassembled WGS sequence"/>
</dbReference>
<dbReference type="RefSeq" id="WP_009378073.1">
    <property type="nucleotide sequence ID" value="NZ_ALJD01000017.1"/>
</dbReference>
<name>J2ZUY0_9EURY</name>
<sequence length="78" mass="8704">MEKNVCGFNRLARLGLGTALLLAGLRSSRGHEREEREISIRQIIVLYAAADLLITGLMQWCLTNYLLGINTCRENAAK</sequence>
<gene>
    <name evidence="2" type="ORF">HSB1_46600</name>
</gene>
<dbReference type="AlphaFoldDB" id="J2ZUY0"/>
<dbReference type="InterPro" id="IPR021309">
    <property type="entry name" value="YgaP-like_TM"/>
</dbReference>
<dbReference type="EMBL" id="ALJD01000017">
    <property type="protein sequence ID" value="EJN56843.1"/>
    <property type="molecule type" value="Genomic_DNA"/>
</dbReference>
<evidence type="ECO:0000313" key="3">
    <source>
        <dbReference type="Proteomes" id="UP000007813"/>
    </source>
</evidence>
<organism evidence="2 3">
    <name type="scientific">Halogranum salarium B-1</name>
    <dbReference type="NCBI Taxonomy" id="1210908"/>
    <lineage>
        <taxon>Archaea</taxon>
        <taxon>Methanobacteriati</taxon>
        <taxon>Methanobacteriota</taxon>
        <taxon>Stenosarchaea group</taxon>
        <taxon>Halobacteria</taxon>
        <taxon>Halobacteriales</taxon>
        <taxon>Haloferacaceae</taxon>
    </lineage>
</organism>
<protein>
    <recommendedName>
        <fullName evidence="1">Inner membrane protein YgaP-like transmembrane domain-containing protein</fullName>
    </recommendedName>
</protein>
<reference evidence="2 3" key="1">
    <citation type="journal article" date="2012" name="J. Bacteriol.">
        <title>Draft Genome Sequence of the Extremely Halophilic Archaeon Halogranum salarium B-1T.</title>
        <authorList>
            <person name="Kim K.K."/>
            <person name="Lee K.C."/>
            <person name="Lee J.S."/>
        </authorList>
    </citation>
    <scope>NUCLEOTIDE SEQUENCE [LARGE SCALE GENOMIC DNA]</scope>
    <source>
        <strain evidence="2 3">B-1</strain>
    </source>
</reference>
<feature type="domain" description="Inner membrane protein YgaP-like transmembrane" evidence="1">
    <location>
        <begin position="1"/>
        <end position="74"/>
    </location>
</feature>
<comment type="caution">
    <text evidence="2">The sequence shown here is derived from an EMBL/GenBank/DDBJ whole genome shotgun (WGS) entry which is preliminary data.</text>
</comment>
<accession>J2ZUY0</accession>